<sequence length="126" mass="14631">MSTASEWRRLRARYSSINQYSKRQVLKSKKDLEDFANWLVDQGAEILLNPCQHESLRFYLNNELGIVWDKGSGNLLAHEMGNKYNSKQGHKQSKISAVVFEYCFSCKELQELSGDQCSVCHSYIRF</sequence>
<reference evidence="1 2" key="1">
    <citation type="submission" date="2019-02" db="EMBL/GenBank/DDBJ databases">
        <title>High diversity of culturable Acinetobacter species in natural soil and water ecosystems.</title>
        <authorList>
            <person name="Radolfova-Krizova L."/>
            <person name="Nemec A."/>
        </authorList>
    </citation>
    <scope>NUCLEOTIDE SEQUENCE [LARGE SCALE GENOMIC DNA]</scope>
    <source>
        <strain evidence="1 2">ANC 4281</strain>
    </source>
</reference>
<dbReference type="Proteomes" id="UP000291380">
    <property type="component" value="Unassembled WGS sequence"/>
</dbReference>
<comment type="caution">
    <text evidence="1">The sequence shown here is derived from an EMBL/GenBank/DDBJ whole genome shotgun (WGS) entry which is preliminary data.</text>
</comment>
<accession>A0A4R0EQU0</accession>
<organism evidence="1 2">
    <name type="scientific">Acinetobacter terrae</name>
    <dbReference type="NCBI Taxonomy" id="2731247"/>
    <lineage>
        <taxon>Bacteria</taxon>
        <taxon>Pseudomonadati</taxon>
        <taxon>Pseudomonadota</taxon>
        <taxon>Gammaproteobacteria</taxon>
        <taxon>Moraxellales</taxon>
        <taxon>Moraxellaceae</taxon>
        <taxon>Acinetobacter</taxon>
        <taxon>Acinetobacter Taxon 24</taxon>
    </lineage>
</organism>
<evidence type="ECO:0000313" key="1">
    <source>
        <dbReference type="EMBL" id="TCB62234.1"/>
    </source>
</evidence>
<dbReference type="RefSeq" id="WP_131270185.1">
    <property type="nucleotide sequence ID" value="NZ_SJOA01000001.1"/>
</dbReference>
<protein>
    <submittedName>
        <fullName evidence="1">Uncharacterized protein</fullName>
    </submittedName>
</protein>
<proteinExistence type="predicted"/>
<dbReference type="OrthoDB" id="6692472at2"/>
<evidence type="ECO:0000313" key="2">
    <source>
        <dbReference type="Proteomes" id="UP000291380"/>
    </source>
</evidence>
<name>A0A4R0EQU0_9GAMM</name>
<dbReference type="EMBL" id="SJOA01000001">
    <property type="protein sequence ID" value="TCB62234.1"/>
    <property type="molecule type" value="Genomic_DNA"/>
</dbReference>
<dbReference type="AlphaFoldDB" id="A0A4R0EQU0"/>
<gene>
    <name evidence="1" type="ORF">E0H85_01555</name>
</gene>